<dbReference type="Pfam" id="PF19328">
    <property type="entry name" value="DAP_DH_C"/>
    <property type="match status" value="1"/>
</dbReference>
<protein>
    <recommendedName>
        <fullName evidence="1">2,4-diaminopentanoate dehydrogenase C-terminal domain-containing protein</fullName>
    </recommendedName>
</protein>
<comment type="caution">
    <text evidence="2">The sequence shown here is derived from an EMBL/GenBank/DDBJ whole genome shotgun (WGS) entry which is preliminary data.</text>
</comment>
<reference evidence="2" key="1">
    <citation type="journal article" date="2014" name="Front. Microbiol.">
        <title>High frequency of phylogenetically diverse reductive dehalogenase-homologous genes in deep subseafloor sedimentary metagenomes.</title>
        <authorList>
            <person name="Kawai M."/>
            <person name="Futagami T."/>
            <person name="Toyoda A."/>
            <person name="Takaki Y."/>
            <person name="Nishi S."/>
            <person name="Hori S."/>
            <person name="Arai W."/>
            <person name="Tsubouchi T."/>
            <person name="Morono Y."/>
            <person name="Uchiyama I."/>
            <person name="Ito T."/>
            <person name="Fujiyama A."/>
            <person name="Inagaki F."/>
            <person name="Takami H."/>
        </authorList>
    </citation>
    <scope>NUCLEOTIDE SEQUENCE</scope>
    <source>
        <strain evidence="2">Expedition CK06-06</strain>
    </source>
</reference>
<feature type="non-terminal residue" evidence="2">
    <location>
        <position position="211"/>
    </location>
</feature>
<dbReference type="InterPro" id="IPR045760">
    <property type="entry name" value="DAP_DH_C"/>
</dbReference>
<dbReference type="EMBL" id="BARS01054966">
    <property type="protein sequence ID" value="GAG52769.1"/>
    <property type="molecule type" value="Genomic_DNA"/>
</dbReference>
<accession>X0YAB8</accession>
<feature type="non-terminal residue" evidence="2">
    <location>
        <position position="1"/>
    </location>
</feature>
<feature type="domain" description="2,4-diaminopentanoate dehydrogenase C-terminal" evidence="1">
    <location>
        <begin position="86"/>
        <end position="203"/>
    </location>
</feature>
<organism evidence="2">
    <name type="scientific">marine sediment metagenome</name>
    <dbReference type="NCBI Taxonomy" id="412755"/>
    <lineage>
        <taxon>unclassified sequences</taxon>
        <taxon>metagenomes</taxon>
        <taxon>ecological metagenomes</taxon>
    </lineage>
</organism>
<dbReference type="AlphaFoldDB" id="X0YAB8"/>
<sequence length="211" mass="22531">IGITTTQRIEDVIALAPDCVLYSPLLPIEAEVVTLLAAGIDVVTPLNWFYPEAARVAAVEKACAEGGSTLHGTGIHPGGMTERIPLVLSAFSREITHVKCEEFSDCRTYGAVDVLEHIMLFGKPEAEARRSAMLNLLGGGFAQSIRMVADAVGFRLDGEIATRHDIGLATAKIEVPFGTIEPGQLAAQRFTWQGTVDGEPVVTAAVNWFIG</sequence>
<evidence type="ECO:0000313" key="2">
    <source>
        <dbReference type="EMBL" id="GAG52769.1"/>
    </source>
</evidence>
<gene>
    <name evidence="2" type="ORF">S01H1_81262</name>
</gene>
<proteinExistence type="predicted"/>
<name>X0YAB8_9ZZZZ</name>
<evidence type="ECO:0000259" key="1">
    <source>
        <dbReference type="Pfam" id="PF19328"/>
    </source>
</evidence>